<dbReference type="EMBL" id="GBXM01025375">
    <property type="protein sequence ID" value="JAH83202.1"/>
    <property type="molecule type" value="Transcribed_RNA"/>
</dbReference>
<dbReference type="AlphaFoldDB" id="A0A0E9VYM9"/>
<accession>A0A0E9VYM9</accession>
<evidence type="ECO:0000313" key="1">
    <source>
        <dbReference type="EMBL" id="JAH83202.1"/>
    </source>
</evidence>
<proteinExistence type="predicted"/>
<name>A0A0E9VYM9_ANGAN</name>
<reference evidence="1" key="2">
    <citation type="journal article" date="2015" name="Fish Shellfish Immunol.">
        <title>Early steps in the European eel (Anguilla anguilla)-Vibrio vulnificus interaction in the gills: Role of the RtxA13 toxin.</title>
        <authorList>
            <person name="Callol A."/>
            <person name="Pajuelo D."/>
            <person name="Ebbesson L."/>
            <person name="Teles M."/>
            <person name="MacKenzie S."/>
            <person name="Amaro C."/>
        </authorList>
    </citation>
    <scope>NUCLEOTIDE SEQUENCE</scope>
</reference>
<reference evidence="1" key="1">
    <citation type="submission" date="2014-11" db="EMBL/GenBank/DDBJ databases">
        <authorList>
            <person name="Amaro Gonzalez C."/>
        </authorList>
    </citation>
    <scope>NUCLEOTIDE SEQUENCE</scope>
</reference>
<sequence length="45" mass="5374">MHKVKWKHRYCLFLPVQLPFPVMKACSHFPFTLLREKPSKNGTEC</sequence>
<protein>
    <submittedName>
        <fullName evidence="1">Uncharacterized protein</fullName>
    </submittedName>
</protein>
<organism evidence="1">
    <name type="scientific">Anguilla anguilla</name>
    <name type="common">European freshwater eel</name>
    <name type="synonym">Muraena anguilla</name>
    <dbReference type="NCBI Taxonomy" id="7936"/>
    <lineage>
        <taxon>Eukaryota</taxon>
        <taxon>Metazoa</taxon>
        <taxon>Chordata</taxon>
        <taxon>Craniata</taxon>
        <taxon>Vertebrata</taxon>
        <taxon>Euteleostomi</taxon>
        <taxon>Actinopterygii</taxon>
        <taxon>Neopterygii</taxon>
        <taxon>Teleostei</taxon>
        <taxon>Anguilliformes</taxon>
        <taxon>Anguillidae</taxon>
        <taxon>Anguilla</taxon>
    </lineage>
</organism>